<reference evidence="2" key="1">
    <citation type="submission" date="2025-08" db="UniProtKB">
        <authorList>
            <consortium name="RefSeq"/>
        </authorList>
    </citation>
    <scope>IDENTIFICATION</scope>
</reference>
<gene>
    <name evidence="2" type="primary">LOC107764587</name>
</gene>
<sequence length="248" mass="28140">MLIYGYIFAIKVANVESFELIEFKGKLYEFPQFAYTSTSLRNLVLSGCKLSPSGSVNWSYLLSLSIRNQKLKEGVVGKVLSGCPNLECLELYHVWGIHHLEICSVKLTKLIIEEYMDGKLEILAPYVHHLQILGSCKGIRLHQINVASLITAVLDYSNFDENLEEELSYLKEFLHGVAHVENLELGPWCIECLSILELKGWQSQPSSRKFLKLNAGMESLFFPGICSFLQSSSDLETLVIDWVDDRSR</sequence>
<proteinExistence type="predicted"/>
<dbReference type="PaxDb" id="4097-A0A1S3XFR6"/>
<dbReference type="PANTHER" id="PTHR31639:SF172">
    <property type="entry name" value="F-BOX_LRR-REPEAT PROTEIN 25-LIKE"/>
    <property type="match status" value="1"/>
</dbReference>
<organism evidence="2">
    <name type="scientific">Nicotiana tabacum</name>
    <name type="common">Common tobacco</name>
    <dbReference type="NCBI Taxonomy" id="4097"/>
    <lineage>
        <taxon>Eukaryota</taxon>
        <taxon>Viridiplantae</taxon>
        <taxon>Streptophyta</taxon>
        <taxon>Embryophyta</taxon>
        <taxon>Tracheophyta</taxon>
        <taxon>Spermatophyta</taxon>
        <taxon>Magnoliopsida</taxon>
        <taxon>eudicotyledons</taxon>
        <taxon>Gunneridae</taxon>
        <taxon>Pentapetalae</taxon>
        <taxon>asterids</taxon>
        <taxon>lamiids</taxon>
        <taxon>Solanales</taxon>
        <taxon>Solanaceae</taxon>
        <taxon>Nicotianoideae</taxon>
        <taxon>Nicotianeae</taxon>
        <taxon>Nicotiana</taxon>
    </lineage>
</organism>
<dbReference type="RefSeq" id="XP_016438668.1">
    <property type="nucleotide sequence ID" value="XM_016583182.1"/>
</dbReference>
<feature type="non-terminal residue" evidence="2">
    <location>
        <position position="248"/>
    </location>
</feature>
<evidence type="ECO:0000259" key="1">
    <source>
        <dbReference type="Pfam" id="PF24758"/>
    </source>
</evidence>
<dbReference type="Pfam" id="PF24758">
    <property type="entry name" value="LRR_At5g56370"/>
    <property type="match status" value="1"/>
</dbReference>
<evidence type="ECO:0000313" key="2">
    <source>
        <dbReference type="RefSeq" id="XP_016438668.1"/>
    </source>
</evidence>
<dbReference type="Gene3D" id="3.80.10.10">
    <property type="entry name" value="Ribonuclease Inhibitor"/>
    <property type="match status" value="1"/>
</dbReference>
<dbReference type="AlphaFoldDB" id="A0A1S3XFR6"/>
<dbReference type="InterPro" id="IPR032675">
    <property type="entry name" value="LRR_dom_sf"/>
</dbReference>
<dbReference type="SUPFAM" id="SSF52058">
    <property type="entry name" value="L domain-like"/>
    <property type="match status" value="1"/>
</dbReference>
<dbReference type="KEGG" id="nta:107764587"/>
<dbReference type="InterPro" id="IPR055411">
    <property type="entry name" value="LRR_FXL15/At3g58940/PEG3-like"/>
</dbReference>
<dbReference type="PANTHER" id="PTHR31639">
    <property type="entry name" value="F-BOX PROTEIN-LIKE"/>
    <property type="match status" value="1"/>
</dbReference>
<protein>
    <submittedName>
        <fullName evidence="2">F-box/LRR-repeat protein At5g02930</fullName>
    </submittedName>
</protein>
<feature type="domain" description="F-box/LRR-repeat protein 15/At3g58940/PEG3-like LRR" evidence="1">
    <location>
        <begin position="14"/>
        <end position="119"/>
    </location>
</feature>
<dbReference type="OrthoDB" id="1302915at2759"/>
<name>A0A1S3XFR6_TOBAC</name>
<accession>A0A1S3XFR6</accession>